<feature type="signal peptide" evidence="7">
    <location>
        <begin position="1"/>
        <end position="23"/>
    </location>
</feature>
<keyword evidence="9" id="KW-1185">Reference proteome</keyword>
<comment type="subcellular location">
    <subcellularLocation>
        <location evidence="1">Membrane</location>
        <topology evidence="1">Multi-pass membrane protein</topology>
    </subcellularLocation>
</comment>
<comment type="similarity">
    <text evidence="2">Belongs to the UPF0382 family.</text>
</comment>
<organism evidence="8 9">
    <name type="scientific">Pseudomonas spirodelae</name>
    <dbReference type="NCBI Taxonomy" id="3101751"/>
    <lineage>
        <taxon>Bacteria</taxon>
        <taxon>Pseudomonadati</taxon>
        <taxon>Pseudomonadota</taxon>
        <taxon>Gammaproteobacteria</taxon>
        <taxon>Pseudomonadales</taxon>
        <taxon>Pseudomonadaceae</taxon>
        <taxon>Pseudomonas</taxon>
    </lineage>
</organism>
<feature type="transmembrane region" description="Helical" evidence="6">
    <location>
        <begin position="103"/>
        <end position="122"/>
    </location>
</feature>
<dbReference type="InterPro" id="IPR006696">
    <property type="entry name" value="DUF423"/>
</dbReference>
<feature type="transmembrane region" description="Helical" evidence="6">
    <location>
        <begin position="44"/>
        <end position="62"/>
    </location>
</feature>
<dbReference type="Pfam" id="PF04241">
    <property type="entry name" value="DUF423"/>
    <property type="match status" value="1"/>
</dbReference>
<evidence type="ECO:0000256" key="3">
    <source>
        <dbReference type="ARBA" id="ARBA00022692"/>
    </source>
</evidence>
<keyword evidence="7" id="KW-0732">Signal</keyword>
<dbReference type="PANTHER" id="PTHR43461:SF1">
    <property type="entry name" value="TRANSMEMBRANE PROTEIN 256"/>
    <property type="match status" value="1"/>
</dbReference>
<keyword evidence="5 6" id="KW-0472">Membrane</keyword>
<evidence type="ECO:0000313" key="8">
    <source>
        <dbReference type="EMBL" id="MEA1604908.1"/>
    </source>
</evidence>
<evidence type="ECO:0000256" key="5">
    <source>
        <dbReference type="ARBA" id="ARBA00023136"/>
    </source>
</evidence>
<evidence type="ECO:0000256" key="6">
    <source>
        <dbReference type="SAM" id="Phobius"/>
    </source>
</evidence>
<dbReference type="Proteomes" id="UP001292571">
    <property type="component" value="Unassembled WGS sequence"/>
</dbReference>
<feature type="chain" id="PRO_5046001213" evidence="7">
    <location>
        <begin position="24"/>
        <end position="128"/>
    </location>
</feature>
<protein>
    <submittedName>
        <fullName evidence="8">DUF423 domain-containing protein</fullName>
    </submittedName>
</protein>
<gene>
    <name evidence="8" type="ORF">SOP97_03635</name>
</gene>
<evidence type="ECO:0000256" key="1">
    <source>
        <dbReference type="ARBA" id="ARBA00004141"/>
    </source>
</evidence>
<evidence type="ECO:0000256" key="2">
    <source>
        <dbReference type="ARBA" id="ARBA00009694"/>
    </source>
</evidence>
<dbReference type="PANTHER" id="PTHR43461">
    <property type="entry name" value="TRANSMEMBRANE PROTEIN 256"/>
    <property type="match status" value="1"/>
</dbReference>
<evidence type="ECO:0000256" key="7">
    <source>
        <dbReference type="SAM" id="SignalP"/>
    </source>
</evidence>
<dbReference type="RefSeq" id="WP_322948230.1">
    <property type="nucleotide sequence ID" value="NZ_JAYEET010000009.1"/>
</dbReference>
<comment type="caution">
    <text evidence="8">The sequence shown here is derived from an EMBL/GenBank/DDBJ whole genome shotgun (WGS) entry which is preliminary data.</text>
</comment>
<evidence type="ECO:0000256" key="4">
    <source>
        <dbReference type="ARBA" id="ARBA00022989"/>
    </source>
</evidence>
<accession>A0ABU5P5S0</accession>
<name>A0ABU5P5S0_9PSED</name>
<dbReference type="EMBL" id="JAYEET010000009">
    <property type="protein sequence ID" value="MEA1604908.1"/>
    <property type="molecule type" value="Genomic_DNA"/>
</dbReference>
<evidence type="ECO:0000313" key="9">
    <source>
        <dbReference type="Proteomes" id="UP001292571"/>
    </source>
</evidence>
<keyword evidence="3 6" id="KW-0812">Transmembrane</keyword>
<feature type="transmembrane region" description="Helical" evidence="6">
    <location>
        <begin position="74"/>
        <end position="97"/>
    </location>
</feature>
<keyword evidence="4 6" id="KW-1133">Transmembrane helix</keyword>
<proteinExistence type="inferred from homology"/>
<reference evidence="8 9" key="1">
    <citation type="submission" date="2023-12" db="EMBL/GenBank/DDBJ databases">
        <title>Pseudomonas sp. T5W1.</title>
        <authorList>
            <person name="Maltman C."/>
        </authorList>
    </citation>
    <scope>NUCLEOTIDE SEQUENCE [LARGE SCALE GENOMIC DNA]</scope>
    <source>
        <strain evidence="8 9">T5W1</strain>
    </source>
</reference>
<sequence length="128" mass="13158">MARLWLLLSACAGFTGVALGAFAAHGLKSQLTPAYLAVFQTGTQYQLLHALALFCVGLLALLRPSRLVSCAGSLFALGILLFSGSLYALTLSGISALGMVTPLGGVAFLAGWACLGVAAWQLSGRGER</sequence>